<reference evidence="8" key="1">
    <citation type="journal article" date="2019" name="Int. J. Syst. Evol. Microbiol.">
        <title>The Global Catalogue of Microorganisms (GCM) 10K type strain sequencing project: providing services to taxonomists for standard genome sequencing and annotation.</title>
        <authorList>
            <consortium name="The Broad Institute Genomics Platform"/>
            <consortium name="The Broad Institute Genome Sequencing Center for Infectious Disease"/>
            <person name="Wu L."/>
            <person name="Ma J."/>
        </authorList>
    </citation>
    <scope>NUCLEOTIDE SEQUENCE [LARGE SCALE GENOMIC DNA]</scope>
    <source>
        <strain evidence="8">KCTC 23984</strain>
    </source>
</reference>
<dbReference type="SUPFAM" id="SSF54292">
    <property type="entry name" value="2Fe-2S ferredoxin-like"/>
    <property type="match status" value="1"/>
</dbReference>
<keyword evidence="1" id="KW-0001">2Fe-2S</keyword>
<dbReference type="Proteomes" id="UP001597641">
    <property type="component" value="Unassembled WGS sequence"/>
</dbReference>
<dbReference type="Gene3D" id="1.10.150.120">
    <property type="entry name" value="[2Fe-2S]-binding domain"/>
    <property type="match status" value="1"/>
</dbReference>
<keyword evidence="3" id="KW-0560">Oxidoreductase</keyword>
<comment type="caution">
    <text evidence="7">The sequence shown here is derived from an EMBL/GenBank/DDBJ whole genome shotgun (WGS) entry which is preliminary data.</text>
</comment>
<dbReference type="PANTHER" id="PTHR44379">
    <property type="entry name" value="OXIDOREDUCTASE WITH IRON-SULFUR SUBUNIT"/>
    <property type="match status" value="1"/>
</dbReference>
<dbReference type="InterPro" id="IPR051452">
    <property type="entry name" value="Diverse_Oxidoreductases"/>
</dbReference>
<dbReference type="InterPro" id="IPR001041">
    <property type="entry name" value="2Fe-2S_ferredoxin-type"/>
</dbReference>
<dbReference type="SUPFAM" id="SSF47741">
    <property type="entry name" value="CO dehydrogenase ISP C-domain like"/>
    <property type="match status" value="1"/>
</dbReference>
<dbReference type="InterPro" id="IPR012675">
    <property type="entry name" value="Beta-grasp_dom_sf"/>
</dbReference>
<keyword evidence="5" id="KW-0411">Iron-sulfur</keyword>
<protein>
    <submittedName>
        <fullName evidence="7">(2Fe-2S)-binding protein</fullName>
    </submittedName>
</protein>
<dbReference type="InterPro" id="IPR002888">
    <property type="entry name" value="2Fe-2S-bd"/>
</dbReference>
<keyword evidence="4" id="KW-0408">Iron</keyword>
<evidence type="ECO:0000256" key="5">
    <source>
        <dbReference type="ARBA" id="ARBA00023014"/>
    </source>
</evidence>
<dbReference type="Pfam" id="PF01799">
    <property type="entry name" value="Fer2_2"/>
    <property type="match status" value="1"/>
</dbReference>
<dbReference type="PANTHER" id="PTHR44379:SF2">
    <property type="entry name" value="BLR6218 PROTEIN"/>
    <property type="match status" value="1"/>
</dbReference>
<evidence type="ECO:0000313" key="7">
    <source>
        <dbReference type="EMBL" id="MFD2999541.1"/>
    </source>
</evidence>
<evidence type="ECO:0000256" key="2">
    <source>
        <dbReference type="ARBA" id="ARBA00022723"/>
    </source>
</evidence>
<dbReference type="InterPro" id="IPR006058">
    <property type="entry name" value="2Fe2S_fd_BS"/>
</dbReference>
<name>A0ABW6BQZ0_9BACT</name>
<evidence type="ECO:0000313" key="8">
    <source>
        <dbReference type="Proteomes" id="UP001597641"/>
    </source>
</evidence>
<dbReference type="RefSeq" id="WP_377481364.1">
    <property type="nucleotide sequence ID" value="NZ_JBHUOX010000002.1"/>
</dbReference>
<dbReference type="PROSITE" id="PS00197">
    <property type="entry name" value="2FE2S_FER_1"/>
    <property type="match status" value="1"/>
</dbReference>
<dbReference type="PROSITE" id="PS51085">
    <property type="entry name" value="2FE2S_FER_2"/>
    <property type="match status" value="1"/>
</dbReference>
<dbReference type="InterPro" id="IPR036010">
    <property type="entry name" value="2Fe-2S_ferredoxin-like_sf"/>
</dbReference>
<evidence type="ECO:0000256" key="3">
    <source>
        <dbReference type="ARBA" id="ARBA00023002"/>
    </source>
</evidence>
<dbReference type="Pfam" id="PF00111">
    <property type="entry name" value="Fer2"/>
    <property type="match status" value="1"/>
</dbReference>
<dbReference type="Gene3D" id="3.10.20.30">
    <property type="match status" value="1"/>
</dbReference>
<dbReference type="InterPro" id="IPR036884">
    <property type="entry name" value="2Fe-2S-bd_dom_sf"/>
</dbReference>
<keyword evidence="8" id="KW-1185">Reference proteome</keyword>
<feature type="domain" description="2Fe-2S ferredoxin-type" evidence="6">
    <location>
        <begin position="2"/>
        <end position="78"/>
    </location>
</feature>
<evidence type="ECO:0000256" key="1">
    <source>
        <dbReference type="ARBA" id="ARBA00022714"/>
    </source>
</evidence>
<evidence type="ECO:0000256" key="4">
    <source>
        <dbReference type="ARBA" id="ARBA00023004"/>
    </source>
</evidence>
<sequence>MATYKLQINGRSYEADVEADTPLLWVLRDNLGLVGTKYGCGIAQCGACTVHMNGNAMRSCVLPVSAVGNAKITTIEGLSEKGDHPVQLAWDEVDVAQCGYCQAGQIMAATALLNKNPNPTEEEIENTMNGNICRCGTYHRIREAVALAAKKSK</sequence>
<organism evidence="7 8">
    <name type="scientific">Pontibacter toksunensis</name>
    <dbReference type="NCBI Taxonomy" id="1332631"/>
    <lineage>
        <taxon>Bacteria</taxon>
        <taxon>Pseudomonadati</taxon>
        <taxon>Bacteroidota</taxon>
        <taxon>Cytophagia</taxon>
        <taxon>Cytophagales</taxon>
        <taxon>Hymenobacteraceae</taxon>
        <taxon>Pontibacter</taxon>
    </lineage>
</organism>
<gene>
    <name evidence="7" type="ORF">ACFS7Z_04150</name>
</gene>
<keyword evidence="2" id="KW-0479">Metal-binding</keyword>
<proteinExistence type="predicted"/>
<dbReference type="EMBL" id="JBHUOX010000002">
    <property type="protein sequence ID" value="MFD2999541.1"/>
    <property type="molecule type" value="Genomic_DNA"/>
</dbReference>
<accession>A0ABW6BQZ0</accession>
<evidence type="ECO:0000259" key="6">
    <source>
        <dbReference type="PROSITE" id="PS51085"/>
    </source>
</evidence>
<dbReference type="CDD" id="cd00207">
    <property type="entry name" value="fer2"/>
    <property type="match status" value="1"/>
</dbReference>